<keyword evidence="4" id="KW-0472">Membrane</keyword>
<keyword evidence="4" id="KW-0812">Transmembrane</keyword>
<feature type="region of interest" description="Disordered" evidence="3">
    <location>
        <begin position="1"/>
        <end position="57"/>
    </location>
</feature>
<reference evidence="6 7" key="1">
    <citation type="journal article" date="2022" name="Gigascience">
        <title>A chromosome-level genome assembly and annotation of the desert horned lizard, Phrynosoma platyrhinos, provides insight into chromosomal rearrangements among reptiles.</title>
        <authorList>
            <person name="Koochekian N."/>
            <person name="Ascanio A."/>
            <person name="Farleigh K."/>
            <person name="Card D.C."/>
            <person name="Schield D.R."/>
            <person name="Castoe T.A."/>
            <person name="Jezkova T."/>
        </authorList>
    </citation>
    <scope>NUCLEOTIDE SEQUENCE [LARGE SCALE GENOMIC DNA]</scope>
    <source>
        <strain evidence="6">NK-2021</strain>
    </source>
</reference>
<name>A0ABQ7SPN1_PHRPL</name>
<evidence type="ECO:0000259" key="5">
    <source>
        <dbReference type="PROSITE" id="PS50835"/>
    </source>
</evidence>
<keyword evidence="2" id="KW-0325">Glycoprotein</keyword>
<evidence type="ECO:0000256" key="2">
    <source>
        <dbReference type="ARBA" id="ARBA00023180"/>
    </source>
</evidence>
<dbReference type="SMART" id="SM00407">
    <property type="entry name" value="IGc1"/>
    <property type="match status" value="2"/>
</dbReference>
<feature type="region of interest" description="Disordered" evidence="3">
    <location>
        <begin position="401"/>
        <end position="425"/>
    </location>
</feature>
<feature type="compositionally biased region" description="Basic and acidic residues" evidence="3">
    <location>
        <begin position="1"/>
        <end position="11"/>
    </location>
</feature>
<dbReference type="SUPFAM" id="SSF48726">
    <property type="entry name" value="Immunoglobulin"/>
    <property type="match status" value="2"/>
</dbReference>
<dbReference type="InterPro" id="IPR051755">
    <property type="entry name" value="Ig-like_CS_Receptor"/>
</dbReference>
<dbReference type="InterPro" id="IPR013783">
    <property type="entry name" value="Ig-like_fold"/>
</dbReference>
<dbReference type="InterPro" id="IPR036179">
    <property type="entry name" value="Ig-like_dom_sf"/>
</dbReference>
<feature type="compositionally biased region" description="Polar residues" evidence="3">
    <location>
        <begin position="38"/>
        <end position="57"/>
    </location>
</feature>
<sequence>MPEVPKTHGPDRPGTLDPETYESENHESKPALAAYGPGSTTPSQPSIQGPTSRVESGASVTFNCTSDRFSPRDIAVTWWKDGRPIQPLQTTVLPEIESISYKLLSTVEVQLTKEDVKSQLVCQINHNTLRSPLKQSFRLGDVVRVPPNIRVETIPPPPIQLNDTVTITCNVENFYPNDTTVVWLENNNKSEIGTDEPMTQNWDGTSSLKSSLALKATEERNLSVFACLVRHNAQPPVNKTATLIIRAQTEGDESADIPGPGEASIFIIVAVVCLLLVVLVVAIIYLVLARHHKGKDPTSVRLHESEKTSGATNQLIAYKFKIIKILKAKKKIERIGIKEQEPDPNNVTYADLNFEKAPQKTPRQVVEISQQSEYASIQAAKPPNNDENVTYADLDMVHLSKAPKRPAPKPEEASSEYASVQVQSK</sequence>
<dbReference type="EMBL" id="JAIPUX010005289">
    <property type="protein sequence ID" value="KAH0619288.1"/>
    <property type="molecule type" value="Genomic_DNA"/>
</dbReference>
<feature type="compositionally biased region" description="Polar residues" evidence="3">
    <location>
        <begin position="416"/>
        <end position="425"/>
    </location>
</feature>
<comment type="caution">
    <text evidence="6">The sequence shown here is derived from an EMBL/GenBank/DDBJ whole genome shotgun (WGS) entry which is preliminary data.</text>
</comment>
<keyword evidence="4" id="KW-1133">Transmembrane helix</keyword>
<dbReference type="PANTHER" id="PTHR19971">
    <property type="entry name" value="SIGNAL-REGULATORY PROTEIN BETA"/>
    <property type="match status" value="1"/>
</dbReference>
<feature type="transmembrane region" description="Helical" evidence="4">
    <location>
        <begin position="265"/>
        <end position="288"/>
    </location>
</feature>
<feature type="domain" description="Ig-like" evidence="5">
    <location>
        <begin position="42"/>
        <end position="138"/>
    </location>
</feature>
<evidence type="ECO:0000313" key="7">
    <source>
        <dbReference type="Proteomes" id="UP000826234"/>
    </source>
</evidence>
<dbReference type="InterPro" id="IPR003597">
    <property type="entry name" value="Ig_C1-set"/>
</dbReference>
<evidence type="ECO:0000313" key="6">
    <source>
        <dbReference type="EMBL" id="KAH0619288.1"/>
    </source>
</evidence>
<dbReference type="Gene3D" id="2.60.40.10">
    <property type="entry name" value="Immunoglobulins"/>
    <property type="match status" value="2"/>
</dbReference>
<dbReference type="InterPro" id="IPR013162">
    <property type="entry name" value="CD80_C2-set"/>
</dbReference>
<accession>A0ABQ7SPN1</accession>
<evidence type="ECO:0000256" key="1">
    <source>
        <dbReference type="ARBA" id="ARBA00023157"/>
    </source>
</evidence>
<dbReference type="PROSITE" id="PS50835">
    <property type="entry name" value="IG_LIKE"/>
    <property type="match status" value="2"/>
</dbReference>
<protein>
    <recommendedName>
        <fullName evidence="5">Ig-like domain-containing protein</fullName>
    </recommendedName>
</protein>
<evidence type="ECO:0000256" key="4">
    <source>
        <dbReference type="SAM" id="Phobius"/>
    </source>
</evidence>
<evidence type="ECO:0000256" key="3">
    <source>
        <dbReference type="SAM" id="MobiDB-lite"/>
    </source>
</evidence>
<keyword evidence="7" id="KW-1185">Reference proteome</keyword>
<organism evidence="6 7">
    <name type="scientific">Phrynosoma platyrhinos</name>
    <name type="common">Desert horned lizard</name>
    <dbReference type="NCBI Taxonomy" id="52577"/>
    <lineage>
        <taxon>Eukaryota</taxon>
        <taxon>Metazoa</taxon>
        <taxon>Chordata</taxon>
        <taxon>Craniata</taxon>
        <taxon>Vertebrata</taxon>
        <taxon>Euteleostomi</taxon>
        <taxon>Lepidosauria</taxon>
        <taxon>Squamata</taxon>
        <taxon>Bifurcata</taxon>
        <taxon>Unidentata</taxon>
        <taxon>Episquamata</taxon>
        <taxon>Toxicofera</taxon>
        <taxon>Iguania</taxon>
        <taxon>Phrynosomatidae</taxon>
        <taxon>Phrynosomatinae</taxon>
        <taxon>Phrynosoma</taxon>
    </lineage>
</organism>
<gene>
    <name evidence="6" type="ORF">JD844_019219</name>
</gene>
<proteinExistence type="predicted"/>
<feature type="domain" description="Ig-like" evidence="5">
    <location>
        <begin position="147"/>
        <end position="244"/>
    </location>
</feature>
<dbReference type="Pfam" id="PF07654">
    <property type="entry name" value="C1-set"/>
    <property type="match status" value="1"/>
</dbReference>
<dbReference type="InterPro" id="IPR007110">
    <property type="entry name" value="Ig-like_dom"/>
</dbReference>
<dbReference type="Proteomes" id="UP000826234">
    <property type="component" value="Unassembled WGS sequence"/>
</dbReference>
<keyword evidence="1" id="KW-1015">Disulfide bond</keyword>
<dbReference type="Pfam" id="PF08205">
    <property type="entry name" value="C2-set_2"/>
    <property type="match status" value="1"/>
</dbReference>